<gene>
    <name evidence="2" type="ORF">ECU02_1170</name>
</gene>
<organism evidence="2">
    <name type="scientific">Encephalitozoon cuniculi</name>
    <name type="common">Microsporidian parasite</name>
    <dbReference type="NCBI Taxonomy" id="6035"/>
    <lineage>
        <taxon>Eukaryota</taxon>
        <taxon>Fungi</taxon>
        <taxon>Fungi incertae sedis</taxon>
        <taxon>Microsporidia</taxon>
        <taxon>Unikaryonidae</taxon>
        <taxon>Encephalitozoon</taxon>
    </lineage>
</organism>
<dbReference type="VEuPathDB" id="MicrosporidiaDB:AEWQ_021120"/>
<dbReference type="EMBL" id="KC513608">
    <property type="protein sequence ID" value="AGE95590.1"/>
    <property type="molecule type" value="Genomic_DNA"/>
</dbReference>
<protein>
    <recommendedName>
        <fullName evidence="1">NTF2 domain-containing protein</fullName>
    </recommendedName>
</protein>
<dbReference type="SUPFAM" id="SSF54427">
    <property type="entry name" value="NTF2-like"/>
    <property type="match status" value="1"/>
</dbReference>
<accession>M1K920</accession>
<dbReference type="VEuPathDB" id="MicrosporidiaDB:AEWR_021130"/>
<dbReference type="VEuPathDB" id="MicrosporidiaDB:M970_021130"/>
<dbReference type="InterPro" id="IPR002075">
    <property type="entry name" value="NTF2_dom"/>
</dbReference>
<evidence type="ECO:0000259" key="1">
    <source>
        <dbReference type="PROSITE" id="PS50177"/>
    </source>
</evidence>
<dbReference type="InterPro" id="IPR032710">
    <property type="entry name" value="NTF2-like_dom_sf"/>
</dbReference>
<dbReference type="InterPro" id="IPR018222">
    <property type="entry name" value="Nuclear_transport_factor_2_euk"/>
</dbReference>
<name>M1K920_ENCCN</name>
<dbReference type="Pfam" id="PF02136">
    <property type="entry name" value="NTF2"/>
    <property type="match status" value="1"/>
</dbReference>
<reference evidence="2" key="1">
    <citation type="journal article" date="2013" name="Eukaryot. Cell">
        <title>Extremely Reduced Levels of Heterozygosity in the Vertebrate Pathogen Encephalitozoon cuniculi.</title>
        <authorList>
            <person name="Selman M."/>
            <person name="Sak B."/>
            <person name="Kvac M."/>
            <person name="Farinelli L."/>
            <person name="Weiss L.M."/>
            <person name="Corradi N."/>
        </authorList>
    </citation>
    <scope>NUCLEOTIDE SEQUENCE</scope>
</reference>
<evidence type="ECO:0000313" key="2">
    <source>
        <dbReference type="EMBL" id="AGE95590.1"/>
    </source>
</evidence>
<dbReference type="VEuPathDB" id="MicrosporidiaDB:ECU02_1170"/>
<dbReference type="AlphaFoldDB" id="M1K920"/>
<dbReference type="Gene3D" id="3.10.450.50">
    <property type="match status" value="1"/>
</dbReference>
<dbReference type="PROSITE" id="PS50177">
    <property type="entry name" value="NTF2_DOMAIN"/>
    <property type="match status" value="1"/>
</dbReference>
<sequence length="219" mass="24993">MAFQKDANFCSPMTSIPKSNELVFVKNYYNMLCNRPSVIHQYYMKDSQLTISKETDKPETCTEDFGKYIKLKITNPVSKVLISHISWQRMDDLKSVINVIGQFVYNDLSQTRIAHQFIVIKVNSVLYIKNEILTFLDEEVVYETNQDAKKAVTIEYGKNSMLQAIGVVSEFGKVESMKTGDEGRIVVTFGTVEDVNNIKKNIAKIISQGYKLEFDGLKT</sequence>
<dbReference type="VEuPathDB" id="MicrosporidiaDB:AEWD_021150"/>
<proteinExistence type="predicted"/>
<feature type="domain" description="NTF2" evidence="1">
    <location>
        <begin position="24"/>
        <end position="135"/>
    </location>
</feature>